<comment type="caution">
    <text evidence="4">The sequence shown here is derived from an EMBL/GenBank/DDBJ whole genome shotgun (WGS) entry which is preliminary data.</text>
</comment>
<dbReference type="GO" id="GO:0042393">
    <property type="term" value="F:histone binding"/>
    <property type="evidence" value="ECO:0007669"/>
    <property type="project" value="TreeGrafter"/>
</dbReference>
<dbReference type="GO" id="GO:0006334">
    <property type="term" value="P:nucleosome assembly"/>
    <property type="evidence" value="ECO:0007669"/>
    <property type="project" value="TreeGrafter"/>
</dbReference>
<dbReference type="Pfam" id="PF08243">
    <property type="entry name" value="SPT2"/>
    <property type="match status" value="1"/>
</dbReference>
<dbReference type="GO" id="GO:0003677">
    <property type="term" value="F:DNA binding"/>
    <property type="evidence" value="ECO:0007669"/>
    <property type="project" value="TreeGrafter"/>
</dbReference>
<dbReference type="GO" id="GO:0005730">
    <property type="term" value="C:nucleolus"/>
    <property type="evidence" value="ECO:0007669"/>
    <property type="project" value="TreeGrafter"/>
</dbReference>
<evidence type="ECO:0000313" key="4">
    <source>
        <dbReference type="EMBL" id="KAK9826870.1"/>
    </source>
</evidence>
<comment type="similarity">
    <text evidence="1">Belongs to the SPT2 family.</text>
</comment>
<dbReference type="InterPro" id="IPR013256">
    <property type="entry name" value="Chromatin_SPT2"/>
</dbReference>
<dbReference type="PANTHER" id="PTHR22691">
    <property type="entry name" value="YEAST SPT2-RELATED"/>
    <property type="match status" value="1"/>
</dbReference>
<organism evidence="4 5">
    <name type="scientific">Elliptochloris bilobata</name>
    <dbReference type="NCBI Taxonomy" id="381761"/>
    <lineage>
        <taxon>Eukaryota</taxon>
        <taxon>Viridiplantae</taxon>
        <taxon>Chlorophyta</taxon>
        <taxon>core chlorophytes</taxon>
        <taxon>Trebouxiophyceae</taxon>
        <taxon>Trebouxiophyceae incertae sedis</taxon>
        <taxon>Elliptochloris clade</taxon>
        <taxon>Elliptochloris</taxon>
    </lineage>
</organism>
<evidence type="ECO:0000313" key="5">
    <source>
        <dbReference type="Proteomes" id="UP001445335"/>
    </source>
</evidence>
<gene>
    <name evidence="4" type="ORF">WJX81_002096</name>
</gene>
<proteinExistence type="inferred from homology"/>
<evidence type="ECO:0000256" key="1">
    <source>
        <dbReference type="ARBA" id="ARBA00006461"/>
    </source>
</evidence>
<feature type="compositionally biased region" description="Basic and acidic residues" evidence="3">
    <location>
        <begin position="244"/>
        <end position="266"/>
    </location>
</feature>
<feature type="region of interest" description="Disordered" evidence="3">
    <location>
        <begin position="174"/>
        <end position="210"/>
    </location>
</feature>
<dbReference type="AlphaFoldDB" id="A0AAW1QZV5"/>
<dbReference type="SMART" id="SM00784">
    <property type="entry name" value="SPT2"/>
    <property type="match status" value="1"/>
</dbReference>
<dbReference type="GO" id="GO:0006360">
    <property type="term" value="P:transcription by RNA polymerase I"/>
    <property type="evidence" value="ECO:0007669"/>
    <property type="project" value="TreeGrafter"/>
</dbReference>
<reference evidence="4 5" key="1">
    <citation type="journal article" date="2024" name="Nat. Commun.">
        <title>Phylogenomics reveals the evolutionary origins of lichenization in chlorophyte algae.</title>
        <authorList>
            <person name="Puginier C."/>
            <person name="Libourel C."/>
            <person name="Otte J."/>
            <person name="Skaloud P."/>
            <person name="Haon M."/>
            <person name="Grisel S."/>
            <person name="Petersen M."/>
            <person name="Berrin J.G."/>
            <person name="Delaux P.M."/>
            <person name="Dal Grande F."/>
            <person name="Keller J."/>
        </authorList>
    </citation>
    <scope>NUCLEOTIDE SEQUENCE [LARGE SCALE GENOMIC DNA]</scope>
    <source>
        <strain evidence="4 5">SAG 245.80</strain>
    </source>
</reference>
<sequence>MQLLNMDKTQDLANRASFFGGAVSTREAAAAPGWKASVQELSMPLPGAVARPLVGSAAAHMPGHASCNQPPLPAQRQAGASPLAPTPKPADGRGRSPATMPQAAGGTRKQMADAALRGQILAMRELQRPPVGAGSGLGLSAKVPNGAGAPAGAWAVGGARPGPGPMIGISGSARRPAGAPLGGGERDRGASGAGADDAGFIEDDDGGGGGDGDWRAMLRAVTGGYDPSKFRDEGDDRRMVASRAEIEAEERRSARMARSEDERAAAEEAQQVAAKAAKKKKRRRGDGSFLLD</sequence>
<keyword evidence="5" id="KW-1185">Reference proteome</keyword>
<accession>A0AAW1QZV5</accession>
<feature type="region of interest" description="Disordered" evidence="3">
    <location>
        <begin position="59"/>
        <end position="112"/>
    </location>
</feature>
<protein>
    <submittedName>
        <fullName evidence="4">Uncharacterized protein</fullName>
    </submittedName>
</protein>
<dbReference type="Proteomes" id="UP001445335">
    <property type="component" value="Unassembled WGS sequence"/>
</dbReference>
<keyword evidence="2" id="KW-0175">Coiled coil</keyword>
<feature type="region of interest" description="Disordered" evidence="3">
    <location>
        <begin position="244"/>
        <end position="292"/>
    </location>
</feature>
<evidence type="ECO:0000256" key="2">
    <source>
        <dbReference type="ARBA" id="ARBA00023054"/>
    </source>
</evidence>
<dbReference type="PANTHER" id="PTHR22691:SF8">
    <property type="entry name" value="PROTEIN SPT2 HOMOLOG"/>
    <property type="match status" value="1"/>
</dbReference>
<name>A0AAW1QZV5_9CHLO</name>
<dbReference type="EMBL" id="JALJOU010000061">
    <property type="protein sequence ID" value="KAK9826870.1"/>
    <property type="molecule type" value="Genomic_DNA"/>
</dbReference>
<evidence type="ECO:0000256" key="3">
    <source>
        <dbReference type="SAM" id="MobiDB-lite"/>
    </source>
</evidence>